<comment type="caution">
    <text evidence="1">The sequence shown here is derived from an EMBL/GenBank/DDBJ whole genome shotgun (WGS) entry which is preliminary data.</text>
</comment>
<protein>
    <submittedName>
        <fullName evidence="1">Uncharacterized protein</fullName>
    </submittedName>
</protein>
<evidence type="ECO:0000313" key="1">
    <source>
        <dbReference type="EMBL" id="KKL96305.1"/>
    </source>
</evidence>
<sequence length="40" mass="4934">MVWIVKRCFFYHFYMVLHQHRGVQILDDLDDLDDGTQNTY</sequence>
<dbReference type="AlphaFoldDB" id="A0A0F9IRH2"/>
<gene>
    <name evidence="1" type="ORF">LCGC14_1845840</name>
</gene>
<reference evidence="1" key="1">
    <citation type="journal article" date="2015" name="Nature">
        <title>Complex archaea that bridge the gap between prokaryotes and eukaryotes.</title>
        <authorList>
            <person name="Spang A."/>
            <person name="Saw J.H."/>
            <person name="Jorgensen S.L."/>
            <person name="Zaremba-Niedzwiedzka K."/>
            <person name="Martijn J."/>
            <person name="Lind A.E."/>
            <person name="van Eijk R."/>
            <person name="Schleper C."/>
            <person name="Guy L."/>
            <person name="Ettema T.J."/>
        </authorList>
    </citation>
    <scope>NUCLEOTIDE SEQUENCE</scope>
</reference>
<name>A0A0F9IRH2_9ZZZZ</name>
<accession>A0A0F9IRH2</accession>
<organism evidence="1">
    <name type="scientific">marine sediment metagenome</name>
    <dbReference type="NCBI Taxonomy" id="412755"/>
    <lineage>
        <taxon>unclassified sequences</taxon>
        <taxon>metagenomes</taxon>
        <taxon>ecological metagenomes</taxon>
    </lineage>
</organism>
<proteinExistence type="predicted"/>
<dbReference type="EMBL" id="LAZR01018468">
    <property type="protein sequence ID" value="KKL96305.1"/>
    <property type="molecule type" value="Genomic_DNA"/>
</dbReference>